<accession>A0AAE1E4B7</accession>
<evidence type="ECO:0000313" key="1">
    <source>
        <dbReference type="EMBL" id="KAK3793741.1"/>
    </source>
</evidence>
<gene>
    <name evidence="1" type="ORF">RRG08_043389</name>
</gene>
<keyword evidence="2" id="KW-1185">Reference proteome</keyword>
<dbReference type="EMBL" id="JAWDGP010001179">
    <property type="protein sequence ID" value="KAK3793741.1"/>
    <property type="molecule type" value="Genomic_DNA"/>
</dbReference>
<evidence type="ECO:0000313" key="2">
    <source>
        <dbReference type="Proteomes" id="UP001283361"/>
    </source>
</evidence>
<reference evidence="1" key="1">
    <citation type="journal article" date="2023" name="G3 (Bethesda)">
        <title>A reference genome for the long-term kleptoplast-retaining sea slug Elysia crispata morphotype clarki.</title>
        <authorList>
            <person name="Eastman K.E."/>
            <person name="Pendleton A.L."/>
            <person name="Shaikh M.A."/>
            <person name="Suttiyut T."/>
            <person name="Ogas R."/>
            <person name="Tomko P."/>
            <person name="Gavelis G."/>
            <person name="Widhalm J.R."/>
            <person name="Wisecaver J.H."/>
        </authorList>
    </citation>
    <scope>NUCLEOTIDE SEQUENCE</scope>
    <source>
        <strain evidence="1">ECLA1</strain>
    </source>
</reference>
<proteinExistence type="predicted"/>
<name>A0AAE1E4B7_9GAST</name>
<protein>
    <submittedName>
        <fullName evidence="1">Uncharacterized protein</fullName>
    </submittedName>
</protein>
<organism evidence="1 2">
    <name type="scientific">Elysia crispata</name>
    <name type="common">lettuce slug</name>
    <dbReference type="NCBI Taxonomy" id="231223"/>
    <lineage>
        <taxon>Eukaryota</taxon>
        <taxon>Metazoa</taxon>
        <taxon>Spiralia</taxon>
        <taxon>Lophotrochozoa</taxon>
        <taxon>Mollusca</taxon>
        <taxon>Gastropoda</taxon>
        <taxon>Heterobranchia</taxon>
        <taxon>Euthyneura</taxon>
        <taxon>Panpulmonata</taxon>
        <taxon>Sacoglossa</taxon>
        <taxon>Placobranchoidea</taxon>
        <taxon>Plakobranchidae</taxon>
        <taxon>Elysia</taxon>
    </lineage>
</organism>
<sequence length="127" mass="13745">MFRLRDGPDCSPRSAQVPGLLNVSFTETSCPSLLLHFCSTLVGCHRDPPMPVTSLSRLEQHPPTACHGVAIVTGQLSSAYVDQKVGGEIDDVASQTLRRSHSVCTNILHVQLPQKASLAYGGVHVWR</sequence>
<dbReference type="AlphaFoldDB" id="A0AAE1E4B7"/>
<dbReference type="Proteomes" id="UP001283361">
    <property type="component" value="Unassembled WGS sequence"/>
</dbReference>
<comment type="caution">
    <text evidence="1">The sequence shown here is derived from an EMBL/GenBank/DDBJ whole genome shotgun (WGS) entry which is preliminary data.</text>
</comment>